<dbReference type="InterPro" id="IPR018280">
    <property type="entry name" value="Ribosomal_uS3_CS"/>
</dbReference>
<dbReference type="SUPFAM" id="SSF54814">
    <property type="entry name" value="Prokaryotic type KH domain (KH-domain type II)"/>
    <property type="match status" value="1"/>
</dbReference>
<dbReference type="PANTHER" id="PTHR11760:SF19">
    <property type="entry name" value="SMALL RIBOSOMAL SUBUNIT PROTEIN US3C"/>
    <property type="match status" value="1"/>
</dbReference>
<evidence type="ECO:0000256" key="8">
    <source>
        <dbReference type="HAMAP-Rule" id="MF_01309"/>
    </source>
</evidence>
<keyword evidence="4 8" id="KW-0689">Ribosomal protein</keyword>
<proteinExistence type="inferred from homology"/>
<evidence type="ECO:0000256" key="2">
    <source>
        <dbReference type="ARBA" id="ARBA00022730"/>
    </source>
</evidence>
<dbReference type="InterPro" id="IPR015946">
    <property type="entry name" value="KH_dom-like_a/b"/>
</dbReference>
<dbReference type="FunFam" id="3.30.300.20:FF:000001">
    <property type="entry name" value="30S ribosomal protein S3"/>
    <property type="match status" value="1"/>
</dbReference>
<dbReference type="SUPFAM" id="SSF54821">
    <property type="entry name" value="Ribosomal protein S3 C-terminal domain"/>
    <property type="match status" value="1"/>
</dbReference>
<dbReference type="EMBL" id="MWAK01000071">
    <property type="protein sequence ID" value="OPZ92752.1"/>
    <property type="molecule type" value="Genomic_DNA"/>
</dbReference>
<dbReference type="AlphaFoldDB" id="A0A1V5MI31"/>
<comment type="function">
    <text evidence="6 8">Binds the lower part of the 30S subunit head. Binds mRNA in the 70S ribosome, positioning it for translation.</text>
</comment>
<organism evidence="11">
    <name type="scientific">candidate division TA06 bacterium ADurb.Bin417</name>
    <dbReference type="NCBI Taxonomy" id="1852828"/>
    <lineage>
        <taxon>Bacteria</taxon>
        <taxon>Bacteria division TA06</taxon>
    </lineage>
</organism>
<dbReference type="CDD" id="cd02412">
    <property type="entry name" value="KH-II_30S_S3"/>
    <property type="match status" value="1"/>
</dbReference>
<dbReference type="GO" id="GO:0019843">
    <property type="term" value="F:rRNA binding"/>
    <property type="evidence" value="ECO:0007669"/>
    <property type="project" value="UniProtKB-UniRule"/>
</dbReference>
<evidence type="ECO:0000256" key="5">
    <source>
        <dbReference type="ARBA" id="ARBA00023274"/>
    </source>
</evidence>
<gene>
    <name evidence="8 11" type="primary">rpsC</name>
    <name evidence="11" type="ORF">BWY73_00648</name>
</gene>
<evidence type="ECO:0000256" key="9">
    <source>
        <dbReference type="RuleBase" id="RU003624"/>
    </source>
</evidence>
<dbReference type="PANTHER" id="PTHR11760">
    <property type="entry name" value="30S/40S RIBOSOMAL PROTEIN S3"/>
    <property type="match status" value="1"/>
</dbReference>
<dbReference type="NCBIfam" id="TIGR01009">
    <property type="entry name" value="rpsC_bact"/>
    <property type="match status" value="1"/>
</dbReference>
<dbReference type="InterPro" id="IPR057258">
    <property type="entry name" value="Ribosomal_uS3"/>
</dbReference>
<evidence type="ECO:0000256" key="6">
    <source>
        <dbReference type="ARBA" id="ARBA00024998"/>
    </source>
</evidence>
<dbReference type="GO" id="GO:0003735">
    <property type="term" value="F:structural constituent of ribosome"/>
    <property type="evidence" value="ECO:0007669"/>
    <property type="project" value="InterPro"/>
</dbReference>
<feature type="domain" description="KH type-2" evidence="10">
    <location>
        <begin position="38"/>
        <end position="106"/>
    </location>
</feature>
<comment type="subunit">
    <text evidence="8">Part of the 30S ribosomal subunit. Forms a tight complex with proteins S10 and S14.</text>
</comment>
<name>A0A1V5MI31_UNCT6</name>
<dbReference type="Proteomes" id="UP000485484">
    <property type="component" value="Unassembled WGS sequence"/>
</dbReference>
<evidence type="ECO:0000256" key="3">
    <source>
        <dbReference type="ARBA" id="ARBA00022884"/>
    </source>
</evidence>
<protein>
    <recommendedName>
        <fullName evidence="7 8">Small ribosomal subunit protein uS3</fullName>
    </recommendedName>
</protein>
<comment type="caution">
    <text evidence="11">The sequence shown here is derived from an EMBL/GenBank/DDBJ whole genome shotgun (WGS) entry which is preliminary data.</text>
</comment>
<dbReference type="Pfam" id="PF07650">
    <property type="entry name" value="KH_2"/>
    <property type="match status" value="1"/>
</dbReference>
<dbReference type="InterPro" id="IPR004044">
    <property type="entry name" value="KH_dom_type_2"/>
</dbReference>
<keyword evidence="2 8" id="KW-0699">rRNA-binding</keyword>
<dbReference type="InterPro" id="IPR004087">
    <property type="entry name" value="KH_dom"/>
</dbReference>
<sequence length="211" mass="23540">MGQKVIPTALRLGYIEGWRSNWFQHRRLGPSILEDYKVRAYLQKRFPESGITRIDIDRLVDMIRIKIRASRPGLIIGRKGAEINNVSKELQALCNKNVTVDVSEVTNSSVDAAFLAQSIAQQISRRGTSYRFVCKKTIENAMQRGANGVKIKISGRLAGAEISRSESYKDGTIPLHTLSAIIDYAQTTAHTTYGAIGVKVWLYRGDAKEKA</sequence>
<accession>A0A1V5MI31</accession>
<evidence type="ECO:0000259" key="10">
    <source>
        <dbReference type="PROSITE" id="PS50823"/>
    </source>
</evidence>
<evidence type="ECO:0000256" key="4">
    <source>
        <dbReference type="ARBA" id="ARBA00022980"/>
    </source>
</evidence>
<dbReference type="GO" id="GO:0006412">
    <property type="term" value="P:translation"/>
    <property type="evidence" value="ECO:0007669"/>
    <property type="project" value="UniProtKB-UniRule"/>
</dbReference>
<dbReference type="Pfam" id="PF00189">
    <property type="entry name" value="Ribosomal_S3_C"/>
    <property type="match status" value="1"/>
</dbReference>
<dbReference type="GO" id="GO:0022627">
    <property type="term" value="C:cytosolic small ribosomal subunit"/>
    <property type="evidence" value="ECO:0007669"/>
    <property type="project" value="TreeGrafter"/>
</dbReference>
<dbReference type="GO" id="GO:0003729">
    <property type="term" value="F:mRNA binding"/>
    <property type="evidence" value="ECO:0007669"/>
    <property type="project" value="UniProtKB-UniRule"/>
</dbReference>
<dbReference type="HAMAP" id="MF_01309_B">
    <property type="entry name" value="Ribosomal_uS3_B"/>
    <property type="match status" value="1"/>
</dbReference>
<keyword evidence="5 8" id="KW-0687">Ribonucleoprotein</keyword>
<dbReference type="PROSITE" id="PS50823">
    <property type="entry name" value="KH_TYPE_2"/>
    <property type="match status" value="1"/>
</dbReference>
<evidence type="ECO:0000256" key="7">
    <source>
        <dbReference type="ARBA" id="ARBA00035257"/>
    </source>
</evidence>
<keyword evidence="3 8" id="KW-0694">RNA-binding</keyword>
<dbReference type="SMART" id="SM00322">
    <property type="entry name" value="KH"/>
    <property type="match status" value="1"/>
</dbReference>
<dbReference type="InterPro" id="IPR005704">
    <property type="entry name" value="Ribosomal_uS3_bac-typ"/>
</dbReference>
<reference evidence="11" key="1">
    <citation type="submission" date="2017-02" db="EMBL/GenBank/DDBJ databases">
        <title>Delving into the versatile metabolic prowess of the omnipresent phylum Bacteroidetes.</title>
        <authorList>
            <person name="Nobu M.K."/>
            <person name="Mei R."/>
            <person name="Narihiro T."/>
            <person name="Kuroda K."/>
            <person name="Liu W.-T."/>
        </authorList>
    </citation>
    <scope>NUCLEOTIDE SEQUENCE</scope>
    <source>
        <strain evidence="11">ADurb.Bin417</strain>
    </source>
</reference>
<dbReference type="InterPro" id="IPR036419">
    <property type="entry name" value="Ribosomal_S3_C_sf"/>
</dbReference>
<dbReference type="InterPro" id="IPR001351">
    <property type="entry name" value="Ribosomal_uS3_C"/>
</dbReference>
<comment type="similarity">
    <text evidence="1 8 9">Belongs to the universal ribosomal protein uS3 family.</text>
</comment>
<dbReference type="PROSITE" id="PS00548">
    <property type="entry name" value="RIBOSOMAL_S3"/>
    <property type="match status" value="1"/>
</dbReference>
<evidence type="ECO:0000256" key="1">
    <source>
        <dbReference type="ARBA" id="ARBA00010761"/>
    </source>
</evidence>
<dbReference type="Gene3D" id="3.30.300.20">
    <property type="match status" value="1"/>
</dbReference>
<dbReference type="InterPro" id="IPR009019">
    <property type="entry name" value="KH_sf_prok-type"/>
</dbReference>
<evidence type="ECO:0000313" key="11">
    <source>
        <dbReference type="EMBL" id="OPZ92752.1"/>
    </source>
</evidence>
<dbReference type="Gene3D" id="3.30.1140.32">
    <property type="entry name" value="Ribosomal protein S3, C-terminal domain"/>
    <property type="match status" value="1"/>
</dbReference>